<accession>V6LW23</accession>
<sequence length="141" mass="15691">MDIATLQRIISERSREVPVEQPRPKAIRQKIPRTPLNFSGCSQASSENCTPTAAQLHALDLEPRSLALCTSRLGASCVCLERIPSAFRLSRAQLADRTGEIERELAAIRRRGAAAELVRSKSLGLSRGRQRFVEREARRAK</sequence>
<reference evidence="1 2" key="1">
    <citation type="journal article" date="2014" name="PLoS Genet.">
        <title>The Genome of Spironucleus salmonicida Highlights a Fish Pathogen Adapted to Fluctuating Environments.</title>
        <authorList>
            <person name="Xu F."/>
            <person name="Jerlstrom-Hultqvist J."/>
            <person name="Einarsson E."/>
            <person name="Astvaldsson A."/>
            <person name="Svard S.G."/>
            <person name="Andersson J.O."/>
        </authorList>
    </citation>
    <scope>NUCLEOTIDE SEQUENCE</scope>
    <source>
        <strain evidence="2">ATCC 50377</strain>
    </source>
</reference>
<dbReference type="Proteomes" id="UP000018208">
    <property type="component" value="Unassembled WGS sequence"/>
</dbReference>
<dbReference type="EMBL" id="AUWU02000003">
    <property type="protein sequence ID" value="KAH0575221.1"/>
    <property type="molecule type" value="Genomic_DNA"/>
</dbReference>
<dbReference type="AlphaFoldDB" id="V6LW23"/>
<keyword evidence="3" id="KW-1185">Reference proteome</keyword>
<reference evidence="2" key="2">
    <citation type="submission" date="2020-12" db="EMBL/GenBank/DDBJ databases">
        <title>New Spironucleus salmonicida genome in near-complete chromosomes.</title>
        <authorList>
            <person name="Xu F."/>
            <person name="Kurt Z."/>
            <person name="Jimenez-Gonzalez A."/>
            <person name="Astvaldsson A."/>
            <person name="Andersson J.O."/>
            <person name="Svard S.G."/>
        </authorList>
    </citation>
    <scope>NUCLEOTIDE SEQUENCE</scope>
    <source>
        <strain evidence="2">ATCC 50377</strain>
    </source>
</reference>
<dbReference type="EMBL" id="KI546021">
    <property type="protein sequence ID" value="EST47906.1"/>
    <property type="molecule type" value="Genomic_DNA"/>
</dbReference>
<gene>
    <name evidence="1" type="ORF">SS50377_12010</name>
    <name evidence="2" type="ORF">SS50377_22848</name>
</gene>
<evidence type="ECO:0000313" key="2">
    <source>
        <dbReference type="EMBL" id="KAH0575221.1"/>
    </source>
</evidence>
<name>V6LW23_9EUKA</name>
<evidence type="ECO:0000313" key="3">
    <source>
        <dbReference type="Proteomes" id="UP000018208"/>
    </source>
</evidence>
<proteinExistence type="predicted"/>
<protein>
    <submittedName>
        <fullName evidence="1">Uncharacterized protein</fullName>
    </submittedName>
</protein>
<dbReference type="VEuPathDB" id="GiardiaDB:SS50377_22848"/>
<organism evidence="1">
    <name type="scientific">Spironucleus salmonicida</name>
    <dbReference type="NCBI Taxonomy" id="348837"/>
    <lineage>
        <taxon>Eukaryota</taxon>
        <taxon>Metamonada</taxon>
        <taxon>Diplomonadida</taxon>
        <taxon>Hexamitidae</taxon>
        <taxon>Hexamitinae</taxon>
        <taxon>Spironucleus</taxon>
    </lineage>
</organism>
<evidence type="ECO:0000313" key="1">
    <source>
        <dbReference type="EMBL" id="EST47906.1"/>
    </source>
</evidence>